<evidence type="ECO:0000256" key="3">
    <source>
        <dbReference type="ARBA" id="ARBA00023004"/>
    </source>
</evidence>
<dbReference type="PANTHER" id="PTHR46783">
    <property type="entry name" value="CYTOGLOBIN"/>
    <property type="match status" value="1"/>
</dbReference>
<organism evidence="7 8">
    <name type="scientific">Anabarilius grahami</name>
    <name type="common">Kanglang fish</name>
    <name type="synonym">Barilius grahami</name>
    <dbReference type="NCBI Taxonomy" id="495550"/>
    <lineage>
        <taxon>Eukaryota</taxon>
        <taxon>Metazoa</taxon>
        <taxon>Chordata</taxon>
        <taxon>Craniata</taxon>
        <taxon>Vertebrata</taxon>
        <taxon>Euteleostomi</taxon>
        <taxon>Actinopterygii</taxon>
        <taxon>Neopterygii</taxon>
        <taxon>Teleostei</taxon>
        <taxon>Ostariophysi</taxon>
        <taxon>Cypriniformes</taxon>
        <taxon>Xenocyprididae</taxon>
        <taxon>Xenocypridinae</taxon>
        <taxon>Xenocypridinae incertae sedis</taxon>
        <taxon>Anabarilius</taxon>
    </lineage>
</organism>
<dbReference type="GO" id="GO:0020037">
    <property type="term" value="F:heme binding"/>
    <property type="evidence" value="ECO:0007669"/>
    <property type="project" value="InterPro"/>
</dbReference>
<keyword evidence="6" id="KW-1133">Transmembrane helix</keyword>
<evidence type="ECO:0000256" key="4">
    <source>
        <dbReference type="ARBA" id="ARBA00048118"/>
    </source>
</evidence>
<keyword evidence="6" id="KW-0472">Membrane</keyword>
<evidence type="ECO:0000256" key="6">
    <source>
        <dbReference type="SAM" id="Phobius"/>
    </source>
</evidence>
<dbReference type="EMBL" id="RJVU01079414">
    <property type="protein sequence ID" value="ROI15631.1"/>
    <property type="molecule type" value="Genomic_DNA"/>
</dbReference>
<keyword evidence="6" id="KW-0812">Transmembrane</keyword>
<sequence length="124" mass="13918">MHTLYSLALRFCCPLRQLRRSSPPPQPLIPPSLPASGTNTPWCVCGMEKEREDEETEGKERPEPLTDVERGIIQDTWARVYETCEDVGVTILISHFSSALQSYTMLPFIAQILSLLLAIFIAPS</sequence>
<dbReference type="OrthoDB" id="10531417at2759"/>
<keyword evidence="1" id="KW-0349">Heme</keyword>
<dbReference type="Proteomes" id="UP000281406">
    <property type="component" value="Unassembled WGS sequence"/>
</dbReference>
<dbReference type="InterPro" id="IPR009050">
    <property type="entry name" value="Globin-like_sf"/>
</dbReference>
<dbReference type="AlphaFoldDB" id="A0A3N0XFQ2"/>
<proteinExistence type="predicted"/>
<evidence type="ECO:0000256" key="1">
    <source>
        <dbReference type="ARBA" id="ARBA00022617"/>
    </source>
</evidence>
<protein>
    <submittedName>
        <fullName evidence="7">Cytoglobin-2</fullName>
    </submittedName>
</protein>
<gene>
    <name evidence="7" type="ORF">DPX16_22740</name>
</gene>
<reference evidence="7 8" key="1">
    <citation type="submission" date="2018-10" db="EMBL/GenBank/DDBJ databases">
        <title>Genome assembly for a Yunnan-Guizhou Plateau 3E fish, Anabarilius grahami (Regan), and its evolutionary and genetic applications.</title>
        <authorList>
            <person name="Jiang W."/>
        </authorList>
    </citation>
    <scope>NUCLEOTIDE SEQUENCE [LARGE SCALE GENOMIC DNA]</scope>
    <source>
        <strain evidence="7">AG-KIZ</strain>
        <tissue evidence="7">Muscle</tissue>
    </source>
</reference>
<evidence type="ECO:0000313" key="8">
    <source>
        <dbReference type="Proteomes" id="UP000281406"/>
    </source>
</evidence>
<dbReference type="InterPro" id="IPR012292">
    <property type="entry name" value="Globin/Proto"/>
</dbReference>
<feature type="transmembrane region" description="Helical" evidence="6">
    <location>
        <begin position="103"/>
        <end position="122"/>
    </location>
</feature>
<keyword evidence="8" id="KW-1185">Reference proteome</keyword>
<accession>A0A3N0XFQ2</accession>
<feature type="region of interest" description="Disordered" evidence="5">
    <location>
        <begin position="48"/>
        <end position="67"/>
    </location>
</feature>
<dbReference type="InterPro" id="IPR013314">
    <property type="entry name" value="Globin_lamprey/hagfish"/>
</dbReference>
<comment type="caution">
    <text evidence="7">The sequence shown here is derived from an EMBL/GenBank/DDBJ whole genome shotgun (WGS) entry which is preliminary data.</text>
</comment>
<dbReference type="GO" id="GO:0016491">
    <property type="term" value="F:oxidoreductase activity"/>
    <property type="evidence" value="ECO:0007669"/>
    <property type="project" value="TreeGrafter"/>
</dbReference>
<dbReference type="PANTHER" id="PTHR46783:SF1">
    <property type="entry name" value="CYTOGLOBIN-1-RELATED"/>
    <property type="match status" value="1"/>
</dbReference>
<dbReference type="GO" id="GO:0015671">
    <property type="term" value="P:oxygen transport"/>
    <property type="evidence" value="ECO:0007669"/>
    <property type="project" value="InterPro"/>
</dbReference>
<evidence type="ECO:0000256" key="5">
    <source>
        <dbReference type="SAM" id="MobiDB-lite"/>
    </source>
</evidence>
<comment type="catalytic activity">
    <reaction evidence="4">
        <text>Fe(III)-heme b-[protein] + nitric oxide + H2O = Fe(II)-heme b-[protein] + nitrite + 2 H(+)</text>
        <dbReference type="Rhea" id="RHEA:77711"/>
        <dbReference type="Rhea" id="RHEA-COMP:18975"/>
        <dbReference type="Rhea" id="RHEA-COMP:18976"/>
        <dbReference type="ChEBI" id="CHEBI:15377"/>
        <dbReference type="ChEBI" id="CHEBI:15378"/>
        <dbReference type="ChEBI" id="CHEBI:16301"/>
        <dbReference type="ChEBI" id="CHEBI:16480"/>
        <dbReference type="ChEBI" id="CHEBI:55376"/>
        <dbReference type="ChEBI" id="CHEBI:60344"/>
    </reaction>
    <physiologicalReaction direction="right-to-left" evidence="4">
        <dbReference type="Rhea" id="RHEA:77713"/>
    </physiologicalReaction>
</comment>
<name>A0A3N0XFQ2_ANAGA</name>
<evidence type="ECO:0000256" key="2">
    <source>
        <dbReference type="ARBA" id="ARBA00022723"/>
    </source>
</evidence>
<dbReference type="GO" id="GO:0019825">
    <property type="term" value="F:oxygen binding"/>
    <property type="evidence" value="ECO:0007669"/>
    <property type="project" value="InterPro"/>
</dbReference>
<dbReference type="GO" id="GO:0005506">
    <property type="term" value="F:iron ion binding"/>
    <property type="evidence" value="ECO:0007669"/>
    <property type="project" value="InterPro"/>
</dbReference>
<keyword evidence="2" id="KW-0479">Metal-binding</keyword>
<evidence type="ECO:0000313" key="7">
    <source>
        <dbReference type="EMBL" id="ROI15631.1"/>
    </source>
</evidence>
<keyword evidence="3" id="KW-0408">Iron</keyword>
<dbReference type="Gene3D" id="1.10.490.10">
    <property type="entry name" value="Globins"/>
    <property type="match status" value="1"/>
</dbReference>
<feature type="compositionally biased region" description="Basic and acidic residues" evidence="5">
    <location>
        <begin position="58"/>
        <end position="67"/>
    </location>
</feature>
<dbReference type="SUPFAM" id="SSF46458">
    <property type="entry name" value="Globin-like"/>
    <property type="match status" value="1"/>
</dbReference>